<dbReference type="InterPro" id="IPR006260">
    <property type="entry name" value="TonB/TolA_C"/>
</dbReference>
<evidence type="ECO:0000256" key="4">
    <source>
        <dbReference type="ARBA" id="ARBA00022475"/>
    </source>
</evidence>
<dbReference type="Gene3D" id="3.30.1150.10">
    <property type="match status" value="1"/>
</dbReference>
<evidence type="ECO:0000313" key="13">
    <source>
        <dbReference type="EMBL" id="NMG44549.1"/>
    </source>
</evidence>
<evidence type="ECO:0000256" key="7">
    <source>
        <dbReference type="ARBA" id="ARBA00022927"/>
    </source>
</evidence>
<comment type="caution">
    <text evidence="13">The sequence shown here is derived from an EMBL/GenBank/DDBJ whole genome shotgun (WGS) entry which is preliminary data.</text>
</comment>
<dbReference type="PANTHER" id="PTHR33446">
    <property type="entry name" value="PROTEIN TONB-RELATED"/>
    <property type="match status" value="1"/>
</dbReference>
<comment type="similarity">
    <text evidence="2 10">Belongs to the TonB family.</text>
</comment>
<evidence type="ECO:0000256" key="9">
    <source>
        <dbReference type="ARBA" id="ARBA00023136"/>
    </source>
</evidence>
<dbReference type="EMBL" id="WTVN01000018">
    <property type="protein sequence ID" value="NMG44549.1"/>
    <property type="molecule type" value="Genomic_DNA"/>
</dbReference>
<sequence length="172" mass="17879">MPGNGARNRASEPQSSAVAPPAVAAPDAAPQSPQVREREAPPQGHSTAPAAPEAAAPAPAAAGESISARLPSGGTGAPSQPARYDAAYLENPSPQYPKLSRRRGEEGKVTLRVRVRADGRAENVEIAQTSGHPRLDAAARETVLSWRFVPARQGGTPIDSSLLVPVVFRLDD</sequence>
<dbReference type="InterPro" id="IPR051045">
    <property type="entry name" value="TonB-dependent_transducer"/>
</dbReference>
<evidence type="ECO:0000256" key="5">
    <source>
        <dbReference type="ARBA" id="ARBA00022519"/>
    </source>
</evidence>
<keyword evidence="4 10" id="KW-1003">Cell membrane</keyword>
<feature type="region of interest" description="Disordered" evidence="11">
    <location>
        <begin position="1"/>
        <end position="107"/>
    </location>
</feature>
<keyword evidence="7 10" id="KW-0653">Protein transport</keyword>
<keyword evidence="6" id="KW-0812">Transmembrane</keyword>
<evidence type="ECO:0000256" key="6">
    <source>
        <dbReference type="ARBA" id="ARBA00022692"/>
    </source>
</evidence>
<proteinExistence type="inferred from homology"/>
<keyword evidence="8" id="KW-1133">Transmembrane helix</keyword>
<name>A0ABX1PYM7_9RHOO</name>
<keyword evidence="5 10" id="KW-0997">Cell inner membrane</keyword>
<evidence type="ECO:0000256" key="8">
    <source>
        <dbReference type="ARBA" id="ARBA00022989"/>
    </source>
</evidence>
<evidence type="ECO:0000256" key="1">
    <source>
        <dbReference type="ARBA" id="ARBA00004383"/>
    </source>
</evidence>
<keyword evidence="10" id="KW-0735">Signal-anchor</keyword>
<dbReference type="PROSITE" id="PS52015">
    <property type="entry name" value="TONB_CTD"/>
    <property type="match status" value="1"/>
</dbReference>
<dbReference type="InterPro" id="IPR003538">
    <property type="entry name" value="TonB"/>
</dbReference>
<feature type="compositionally biased region" description="Low complexity" evidence="11">
    <location>
        <begin position="48"/>
        <end position="62"/>
    </location>
</feature>
<comment type="subcellular location">
    <subcellularLocation>
        <location evidence="1 10">Cell inner membrane</location>
        <topology evidence="1 10">Single-pass membrane protein</topology>
        <orientation evidence="1 10">Periplasmic side</orientation>
    </subcellularLocation>
</comment>
<dbReference type="PANTHER" id="PTHR33446:SF2">
    <property type="entry name" value="PROTEIN TONB"/>
    <property type="match status" value="1"/>
</dbReference>
<feature type="domain" description="TonB C-terminal" evidence="12">
    <location>
        <begin position="81"/>
        <end position="172"/>
    </location>
</feature>
<protein>
    <recommendedName>
        <fullName evidence="10">Protein TonB</fullName>
    </recommendedName>
</protein>
<evidence type="ECO:0000259" key="12">
    <source>
        <dbReference type="PROSITE" id="PS52015"/>
    </source>
</evidence>
<evidence type="ECO:0000256" key="11">
    <source>
        <dbReference type="SAM" id="MobiDB-lite"/>
    </source>
</evidence>
<keyword evidence="14" id="KW-1185">Reference proteome</keyword>
<dbReference type="PRINTS" id="PR01374">
    <property type="entry name" value="TONBPROTEIN"/>
</dbReference>
<evidence type="ECO:0000256" key="2">
    <source>
        <dbReference type="ARBA" id="ARBA00006555"/>
    </source>
</evidence>
<gene>
    <name evidence="13" type="ORF">GPA22_12500</name>
</gene>
<dbReference type="Pfam" id="PF03544">
    <property type="entry name" value="TonB_C"/>
    <property type="match status" value="1"/>
</dbReference>
<evidence type="ECO:0000313" key="14">
    <source>
        <dbReference type="Proteomes" id="UP000623795"/>
    </source>
</evidence>
<dbReference type="NCBIfam" id="TIGR01352">
    <property type="entry name" value="tonB_Cterm"/>
    <property type="match status" value="1"/>
</dbReference>
<organism evidence="13 14">
    <name type="scientific">Aromatoleum toluvorans</name>
    <dbReference type="NCBI Taxonomy" id="92002"/>
    <lineage>
        <taxon>Bacteria</taxon>
        <taxon>Pseudomonadati</taxon>
        <taxon>Pseudomonadota</taxon>
        <taxon>Betaproteobacteria</taxon>
        <taxon>Rhodocyclales</taxon>
        <taxon>Rhodocyclaceae</taxon>
        <taxon>Aromatoleum</taxon>
    </lineage>
</organism>
<dbReference type="InterPro" id="IPR037682">
    <property type="entry name" value="TonB_C"/>
</dbReference>
<evidence type="ECO:0000256" key="3">
    <source>
        <dbReference type="ARBA" id="ARBA00022448"/>
    </source>
</evidence>
<feature type="compositionally biased region" description="Low complexity" evidence="11">
    <location>
        <begin position="13"/>
        <end position="34"/>
    </location>
</feature>
<dbReference type="SUPFAM" id="SSF74653">
    <property type="entry name" value="TolA/TonB C-terminal domain"/>
    <property type="match status" value="1"/>
</dbReference>
<keyword evidence="9" id="KW-0472">Membrane</keyword>
<evidence type="ECO:0000256" key="10">
    <source>
        <dbReference type="RuleBase" id="RU362123"/>
    </source>
</evidence>
<comment type="function">
    <text evidence="10">Interacts with outer membrane receptor proteins that carry out high-affinity binding and energy dependent uptake into the periplasmic space of specific substrates. It could act to transduce energy from the cytoplasmic membrane to specific energy-requiring processes in the outer membrane, resulting in the release into the periplasm of ligands bound by these outer membrane proteins.</text>
</comment>
<dbReference type="Proteomes" id="UP000623795">
    <property type="component" value="Unassembled WGS sequence"/>
</dbReference>
<accession>A0ABX1PYM7</accession>
<keyword evidence="3 10" id="KW-0813">Transport</keyword>
<reference evidence="13 14" key="1">
    <citation type="submission" date="2019-12" db="EMBL/GenBank/DDBJ databases">
        <title>Comparative genomics gives insights into the taxonomy of the Azoarcus-Aromatoleum group and reveals separate origins of nif in the plant-associated Azoarcus and non-plant-associated Aromatoleum sub-groups.</title>
        <authorList>
            <person name="Lafos M."/>
            <person name="Maluk M."/>
            <person name="Batista M."/>
            <person name="Junghare M."/>
            <person name="Carmona M."/>
            <person name="Faoro H."/>
            <person name="Cruz L.M."/>
            <person name="Battistoni F."/>
            <person name="De Souza E."/>
            <person name="Pedrosa F."/>
            <person name="Chen W.-M."/>
            <person name="Poole P.S."/>
            <person name="Dixon R.A."/>
            <person name="James E.K."/>
        </authorList>
    </citation>
    <scope>NUCLEOTIDE SEQUENCE [LARGE SCALE GENOMIC DNA]</scope>
    <source>
        <strain evidence="13 14">Td21</strain>
    </source>
</reference>